<feature type="transmembrane region" description="Helical" evidence="1">
    <location>
        <begin position="209"/>
        <end position="226"/>
    </location>
</feature>
<evidence type="ECO:0000313" key="3">
    <source>
        <dbReference type="EMBL" id="PHK98595.1"/>
    </source>
</evidence>
<accession>A0A2G0CF54</accession>
<feature type="transmembrane region" description="Helical" evidence="1">
    <location>
        <begin position="185"/>
        <end position="203"/>
    </location>
</feature>
<dbReference type="Proteomes" id="UP000226437">
    <property type="component" value="Unassembled WGS sequence"/>
</dbReference>
<name>A0A2G0CF54_9BACT</name>
<feature type="domain" description="CAAX prenyl protease 2/Lysostaphin resistance protein A-like" evidence="2">
    <location>
        <begin position="153"/>
        <end position="241"/>
    </location>
</feature>
<dbReference type="PANTHER" id="PTHR43592">
    <property type="entry name" value="CAAX AMINO TERMINAL PROTEASE"/>
    <property type="match status" value="1"/>
</dbReference>
<evidence type="ECO:0000259" key="2">
    <source>
        <dbReference type="Pfam" id="PF02517"/>
    </source>
</evidence>
<evidence type="ECO:0000256" key="1">
    <source>
        <dbReference type="SAM" id="Phobius"/>
    </source>
</evidence>
<reference evidence="3 4" key="1">
    <citation type="submission" date="2017-10" db="EMBL/GenBank/DDBJ databases">
        <title>The draft genome sequence of Lewinella marina KCTC 32374.</title>
        <authorList>
            <person name="Wang K."/>
        </authorList>
    </citation>
    <scope>NUCLEOTIDE SEQUENCE [LARGE SCALE GENOMIC DNA]</scope>
    <source>
        <strain evidence="3 4">MKG-38</strain>
    </source>
</reference>
<dbReference type="GO" id="GO:0080120">
    <property type="term" value="P:CAAX-box protein maturation"/>
    <property type="evidence" value="ECO:0007669"/>
    <property type="project" value="UniProtKB-ARBA"/>
</dbReference>
<dbReference type="PANTHER" id="PTHR43592:SF15">
    <property type="entry name" value="CAAX AMINO TERMINAL PROTEASE FAMILY PROTEIN"/>
    <property type="match status" value="1"/>
</dbReference>
<keyword evidence="1" id="KW-0812">Transmembrane</keyword>
<dbReference type="RefSeq" id="WP_099106205.1">
    <property type="nucleotide sequence ID" value="NZ_JAATJF010000001.1"/>
</dbReference>
<keyword evidence="1" id="KW-1133">Transmembrane helix</keyword>
<keyword evidence="1" id="KW-0472">Membrane</keyword>
<dbReference type="Pfam" id="PF02517">
    <property type="entry name" value="Rce1-like"/>
    <property type="match status" value="1"/>
</dbReference>
<dbReference type="GO" id="GO:0004175">
    <property type="term" value="F:endopeptidase activity"/>
    <property type="evidence" value="ECO:0007669"/>
    <property type="project" value="UniProtKB-ARBA"/>
</dbReference>
<evidence type="ECO:0000313" key="4">
    <source>
        <dbReference type="Proteomes" id="UP000226437"/>
    </source>
</evidence>
<dbReference type="OrthoDB" id="1523022at2"/>
<comment type="caution">
    <text evidence="3">The sequence shown here is derived from an EMBL/GenBank/DDBJ whole genome shotgun (WGS) entry which is preliminary data.</text>
</comment>
<feature type="transmembrane region" description="Helical" evidence="1">
    <location>
        <begin position="60"/>
        <end position="83"/>
    </location>
</feature>
<feature type="transmembrane region" description="Helical" evidence="1">
    <location>
        <begin position="263"/>
        <end position="282"/>
    </location>
</feature>
<feature type="transmembrane region" description="Helical" evidence="1">
    <location>
        <begin position="104"/>
        <end position="123"/>
    </location>
</feature>
<dbReference type="InterPro" id="IPR003675">
    <property type="entry name" value="Rce1/LyrA-like_dom"/>
</dbReference>
<gene>
    <name evidence="3" type="ORF">CGL56_08970</name>
</gene>
<sequence>MLPNRPVSGFRLFLYTVFSMVALLIITNGVVFLLAQQYALPLGEATAALTEVSERQQLRLLLLINNLGTWGLSALLAFSLAFGADWGRAAGLVTPPRPRFVSPALLTFVVGLPLIALGAYLNLQLDLPEWMDRSEATGNSMLASILTFETPPELLMALLTVAVVPALCEELMFRGLLQGQLLTRIMGGHAAVWAAAAIFSAIHVEFAGFVPRLLLGALLGYAYRWTGSLWIPILLHLLFNGSQVVSTYWSGEFTADTEMDAPWVPLLIAGLLSLVAVTYLIVRSERRLAALPAVPPPTDQSDWR</sequence>
<keyword evidence="4" id="KW-1185">Reference proteome</keyword>
<protein>
    <recommendedName>
        <fullName evidence="2">CAAX prenyl protease 2/Lysostaphin resistance protein A-like domain-containing protein</fullName>
    </recommendedName>
</protein>
<feature type="transmembrane region" description="Helical" evidence="1">
    <location>
        <begin position="12"/>
        <end position="40"/>
    </location>
</feature>
<proteinExistence type="predicted"/>
<dbReference type="EMBL" id="PDLO01000003">
    <property type="protein sequence ID" value="PHK98595.1"/>
    <property type="molecule type" value="Genomic_DNA"/>
</dbReference>
<organism evidence="3 4">
    <name type="scientific">Neolewinella marina</name>
    <dbReference type="NCBI Taxonomy" id="438751"/>
    <lineage>
        <taxon>Bacteria</taxon>
        <taxon>Pseudomonadati</taxon>
        <taxon>Bacteroidota</taxon>
        <taxon>Saprospiria</taxon>
        <taxon>Saprospirales</taxon>
        <taxon>Lewinellaceae</taxon>
        <taxon>Neolewinella</taxon>
    </lineage>
</organism>
<dbReference type="AlphaFoldDB" id="A0A2G0CF54"/>